<dbReference type="AlphaFoldDB" id="A0A1I5US02"/>
<protein>
    <submittedName>
        <fullName evidence="1">Uncharacterized protein</fullName>
    </submittedName>
</protein>
<accession>A0A1I5US02</accession>
<evidence type="ECO:0000313" key="1">
    <source>
        <dbReference type="EMBL" id="SFP97948.1"/>
    </source>
</evidence>
<proteinExistence type="predicted"/>
<reference evidence="1 2" key="1">
    <citation type="submission" date="2016-10" db="EMBL/GenBank/DDBJ databases">
        <authorList>
            <person name="de Groot N.N."/>
        </authorList>
    </citation>
    <scope>NUCLEOTIDE SEQUENCE [LARGE SCALE GENOMIC DNA]</scope>
    <source>
        <strain evidence="2">E92,LMG 26720,CCM 7988</strain>
    </source>
</reference>
<organism evidence="1 2">
    <name type="scientific">Pseudarcicella hirudinis</name>
    <dbReference type="NCBI Taxonomy" id="1079859"/>
    <lineage>
        <taxon>Bacteria</taxon>
        <taxon>Pseudomonadati</taxon>
        <taxon>Bacteroidota</taxon>
        <taxon>Cytophagia</taxon>
        <taxon>Cytophagales</taxon>
        <taxon>Flectobacillaceae</taxon>
        <taxon>Pseudarcicella</taxon>
    </lineage>
</organism>
<dbReference type="EMBL" id="FOXH01000008">
    <property type="protein sequence ID" value="SFP97948.1"/>
    <property type="molecule type" value="Genomic_DNA"/>
</dbReference>
<keyword evidence="2" id="KW-1185">Reference proteome</keyword>
<dbReference type="RefSeq" id="WP_092017876.1">
    <property type="nucleotide sequence ID" value="NZ_FOXH01000008.1"/>
</dbReference>
<name>A0A1I5US02_9BACT</name>
<dbReference type="Proteomes" id="UP000199306">
    <property type="component" value="Unassembled WGS sequence"/>
</dbReference>
<evidence type="ECO:0000313" key="2">
    <source>
        <dbReference type="Proteomes" id="UP000199306"/>
    </source>
</evidence>
<sequence length="71" mass="8504">MNTEILKLYKQLDNMEQTKEVQFLKDQIKESLYQNLRMHFLELSSIGRVIGYDELQNELKKAIELIEMQKA</sequence>
<dbReference type="OrthoDB" id="1447903at2"/>
<gene>
    <name evidence="1" type="ORF">SAMN04515674_10828</name>
</gene>